<name>A0ABQ2IEX8_9MICO</name>
<feature type="region of interest" description="Disordered" evidence="5">
    <location>
        <begin position="1"/>
        <end position="24"/>
    </location>
</feature>
<dbReference type="NCBIfam" id="NF001989">
    <property type="entry name" value="PRK00784.1"/>
    <property type="match status" value="1"/>
</dbReference>
<dbReference type="InterPro" id="IPR002586">
    <property type="entry name" value="CobQ/CobB/MinD/ParA_Nub-bd_dom"/>
</dbReference>
<dbReference type="SUPFAM" id="SSF52317">
    <property type="entry name" value="Class I glutamine amidotransferase-like"/>
    <property type="match status" value="1"/>
</dbReference>
<gene>
    <name evidence="4 8" type="primary">cobQ</name>
    <name evidence="8" type="ORF">GCM10009721_37450</name>
</gene>
<comment type="function">
    <text evidence="4">Catalyzes amidations at positions B, D, E, and G on adenosylcobyrinic A,C-diamide. NH(2) groups are provided by glutamine, and one molecule of ATP is hydrogenolyzed for each amidation.</text>
</comment>
<evidence type="ECO:0000256" key="1">
    <source>
        <dbReference type="ARBA" id="ARBA00004953"/>
    </source>
</evidence>
<dbReference type="CDD" id="cd01750">
    <property type="entry name" value="GATase1_CobQ"/>
    <property type="match status" value="1"/>
</dbReference>
<dbReference type="Pfam" id="PF01656">
    <property type="entry name" value="CbiA"/>
    <property type="match status" value="1"/>
</dbReference>
<dbReference type="EMBL" id="BMNZ01000008">
    <property type="protein sequence ID" value="GGN06341.1"/>
    <property type="molecule type" value="Genomic_DNA"/>
</dbReference>
<feature type="active site" description="Nucleophile" evidence="4">
    <location>
        <position position="353"/>
    </location>
</feature>
<comment type="caution">
    <text evidence="8">The sequence shown here is derived from an EMBL/GenBank/DDBJ whole genome shotgun (WGS) entry which is preliminary data.</text>
</comment>
<evidence type="ECO:0000256" key="2">
    <source>
        <dbReference type="ARBA" id="ARBA00022573"/>
    </source>
</evidence>
<dbReference type="Gene3D" id="3.40.50.300">
    <property type="entry name" value="P-loop containing nucleotide triphosphate hydrolases"/>
    <property type="match status" value="1"/>
</dbReference>
<reference evidence="9" key="1">
    <citation type="journal article" date="2019" name="Int. J. Syst. Evol. Microbiol.">
        <title>The Global Catalogue of Microorganisms (GCM) 10K type strain sequencing project: providing services to taxonomists for standard genome sequencing and annotation.</title>
        <authorList>
            <consortium name="The Broad Institute Genomics Platform"/>
            <consortium name="The Broad Institute Genome Sequencing Center for Infectious Disease"/>
            <person name="Wu L."/>
            <person name="Ma J."/>
        </authorList>
    </citation>
    <scope>NUCLEOTIDE SEQUENCE [LARGE SCALE GENOMIC DNA]</scope>
    <source>
        <strain evidence="9">JCM 1365</strain>
    </source>
</reference>
<evidence type="ECO:0000256" key="5">
    <source>
        <dbReference type="SAM" id="MobiDB-lite"/>
    </source>
</evidence>
<comment type="pathway">
    <text evidence="1 4">Cofactor biosynthesis; adenosylcobalamin biosynthesis.</text>
</comment>
<dbReference type="PROSITE" id="PS51274">
    <property type="entry name" value="GATASE_COBBQ"/>
    <property type="match status" value="1"/>
</dbReference>
<dbReference type="RefSeq" id="WP_052358944.1">
    <property type="nucleotide sequence ID" value="NZ_BMNZ01000008.1"/>
</dbReference>
<dbReference type="InterPro" id="IPR011698">
    <property type="entry name" value="GATase_3"/>
</dbReference>
<dbReference type="NCBIfam" id="TIGR00313">
    <property type="entry name" value="cobQ"/>
    <property type="match status" value="1"/>
</dbReference>
<evidence type="ECO:0000259" key="7">
    <source>
        <dbReference type="Pfam" id="PF07685"/>
    </source>
</evidence>
<dbReference type="Gene3D" id="3.40.50.880">
    <property type="match status" value="1"/>
</dbReference>
<evidence type="ECO:0000259" key="6">
    <source>
        <dbReference type="Pfam" id="PF01656"/>
    </source>
</evidence>
<sequence length="516" mass="54614">MPSSAPSDRPGRPDRSGASGLLVAGTSSDAGKSVIVAGLCRALARRGVKVAPFKAQNMSNNSMVCLDGGEIGRAQYLQAQAARLEPTTAMNPVLLKPGTDRRSFVVVRGEPAGTLEAGQYAVGRAHLADAAFAAYRELADEYELVVCEGAGSPAEINLRAGDYVNMGLAREFGLPVVVVGDIDRGGILASLYGTWALLGEEDRALLKSFVINKFRGDASVLEPGLDEITDRTGVPFHGVIPWLLDVWLDSEDTLEVGHWRASTALSATSRDRLKVAVIRLPRISNATDVDALAAEPGVDVLVTVDAAVAESADLLMLPGSRSTASDLEWLRERGLADVVAARVAAGRPVLGVCGGYQMLGHEIEDDVEGQVGVVPGLGHLPVRTEFGQAKVLARPAGSWDGHPVDTAYEIHHGIATLGGLRPTGAPQEPAPEPFLDGWSVGSVWGTMWHGAFESDGFRRAWLAQVARAAGSQWQPHADAPGFAERRERMLDTLADALEEHVDIDALLALTRIGATT</sequence>
<dbReference type="PANTHER" id="PTHR21343">
    <property type="entry name" value="DETHIOBIOTIN SYNTHETASE"/>
    <property type="match status" value="1"/>
</dbReference>
<dbReference type="InterPro" id="IPR029062">
    <property type="entry name" value="Class_I_gatase-like"/>
</dbReference>
<keyword evidence="3 4" id="KW-0315">Glutamine amidotransferase</keyword>
<dbReference type="SUPFAM" id="SSF52540">
    <property type="entry name" value="P-loop containing nucleoside triphosphate hydrolases"/>
    <property type="match status" value="1"/>
</dbReference>
<dbReference type="InterPro" id="IPR027417">
    <property type="entry name" value="P-loop_NTPase"/>
</dbReference>
<organism evidence="8 9">
    <name type="scientific">Terrabacter tumescens</name>
    <dbReference type="NCBI Taxonomy" id="60443"/>
    <lineage>
        <taxon>Bacteria</taxon>
        <taxon>Bacillati</taxon>
        <taxon>Actinomycetota</taxon>
        <taxon>Actinomycetes</taxon>
        <taxon>Micrococcales</taxon>
        <taxon>Intrasporangiaceae</taxon>
        <taxon>Terrabacter</taxon>
    </lineage>
</organism>
<protein>
    <recommendedName>
        <fullName evidence="4">Cobyric acid synthase</fullName>
    </recommendedName>
</protein>
<proteinExistence type="inferred from homology"/>
<evidence type="ECO:0000256" key="4">
    <source>
        <dbReference type="HAMAP-Rule" id="MF_00028"/>
    </source>
</evidence>
<dbReference type="CDD" id="cd05389">
    <property type="entry name" value="CobQ_N"/>
    <property type="match status" value="1"/>
</dbReference>
<dbReference type="HAMAP" id="MF_00028">
    <property type="entry name" value="CobQ"/>
    <property type="match status" value="1"/>
</dbReference>
<feature type="active site" evidence="4">
    <location>
        <position position="449"/>
    </location>
</feature>
<dbReference type="InterPro" id="IPR033949">
    <property type="entry name" value="CobQ_GATase1"/>
</dbReference>
<dbReference type="PANTHER" id="PTHR21343:SF1">
    <property type="entry name" value="COBYRIC ACID SYNTHASE"/>
    <property type="match status" value="1"/>
</dbReference>
<evidence type="ECO:0000313" key="8">
    <source>
        <dbReference type="EMBL" id="GGN06341.1"/>
    </source>
</evidence>
<accession>A0ABQ2IEX8</accession>
<evidence type="ECO:0000256" key="3">
    <source>
        <dbReference type="ARBA" id="ARBA00022962"/>
    </source>
</evidence>
<evidence type="ECO:0000313" key="9">
    <source>
        <dbReference type="Proteomes" id="UP000623461"/>
    </source>
</evidence>
<feature type="domain" description="CobB/CobQ-like glutamine amidotransferase" evidence="7">
    <location>
        <begin position="274"/>
        <end position="456"/>
    </location>
</feature>
<dbReference type="Pfam" id="PF07685">
    <property type="entry name" value="GATase_3"/>
    <property type="match status" value="1"/>
</dbReference>
<keyword evidence="9" id="KW-1185">Reference proteome</keyword>
<comment type="similarity">
    <text evidence="4">Belongs to the CobB/CobQ family. CobQ subfamily.</text>
</comment>
<dbReference type="PROSITE" id="PS51273">
    <property type="entry name" value="GATASE_TYPE_1"/>
    <property type="match status" value="1"/>
</dbReference>
<dbReference type="InterPro" id="IPR047045">
    <property type="entry name" value="CobQ_N"/>
</dbReference>
<dbReference type="InterPro" id="IPR004459">
    <property type="entry name" value="CobQ_synth"/>
</dbReference>
<feature type="domain" description="CobQ/CobB/MinD/ParA nucleotide binding" evidence="6">
    <location>
        <begin position="22"/>
        <end position="246"/>
    </location>
</feature>
<dbReference type="Proteomes" id="UP000623461">
    <property type="component" value="Unassembled WGS sequence"/>
</dbReference>
<keyword evidence="2 4" id="KW-0169">Cobalamin biosynthesis</keyword>